<reference evidence="3" key="5">
    <citation type="submission" date="2015-06" db="UniProtKB">
        <authorList>
            <consortium name="EnsemblFungi"/>
        </authorList>
    </citation>
    <scope>IDENTIFICATION</scope>
    <source>
        <strain evidence="3">ATCC 64411</strain>
    </source>
</reference>
<dbReference type="EnsemblFungi" id="MAPG_07829T0">
    <property type="protein sequence ID" value="MAPG_07829T0"/>
    <property type="gene ID" value="MAPG_07829"/>
</dbReference>
<feature type="compositionally biased region" description="Low complexity" evidence="1">
    <location>
        <begin position="100"/>
        <end position="130"/>
    </location>
</feature>
<reference evidence="4" key="1">
    <citation type="submission" date="2010-05" db="EMBL/GenBank/DDBJ databases">
        <title>The genome sequence of Magnaporthe poae strain ATCC 64411.</title>
        <authorList>
            <person name="Ma L.-J."/>
            <person name="Dead R."/>
            <person name="Young S."/>
            <person name="Zeng Q."/>
            <person name="Koehrsen M."/>
            <person name="Alvarado L."/>
            <person name="Berlin A."/>
            <person name="Chapman S.B."/>
            <person name="Chen Z."/>
            <person name="Freedman E."/>
            <person name="Gellesch M."/>
            <person name="Goldberg J."/>
            <person name="Griggs A."/>
            <person name="Gujja S."/>
            <person name="Heilman E.R."/>
            <person name="Heiman D."/>
            <person name="Hepburn T."/>
            <person name="Howarth C."/>
            <person name="Jen D."/>
            <person name="Larson L."/>
            <person name="Mehta T."/>
            <person name="Neiman D."/>
            <person name="Pearson M."/>
            <person name="Roberts A."/>
            <person name="Saif S."/>
            <person name="Shea T."/>
            <person name="Shenoy N."/>
            <person name="Sisk P."/>
            <person name="Stolte C."/>
            <person name="Sykes S."/>
            <person name="Walk T."/>
            <person name="White J."/>
            <person name="Yandava C."/>
            <person name="Haas B."/>
            <person name="Nusbaum C."/>
            <person name="Birren B."/>
        </authorList>
    </citation>
    <scope>NUCLEOTIDE SEQUENCE [LARGE SCALE GENOMIC DNA]</scope>
    <source>
        <strain evidence="4">ATCC 64411 / 73-15</strain>
    </source>
</reference>
<sequence length="244" mass="27490">MGPSKLKRDGPDPDVEKPRSKPEDGKLAGSAESAVSRSENRGAKKSGAQPPHDRRQTTRAQSLSIPRSRHLTDKLLAAARMHSELSQRVKRKMESRLRTAQQEAAQAKQEAAQAKQGAEQAKQEAAQANKEAAHWKTKHEAEVESSKLSKLKLDELNKQLEDTREMLREEQQKRYDQFYKLRDAQADCELLESYLSKSIVARFHGEPEDGSRLAIEAYKARRKEAKNAESANPPTKEEQGRPDD</sequence>
<evidence type="ECO:0000313" key="4">
    <source>
        <dbReference type="Proteomes" id="UP000011715"/>
    </source>
</evidence>
<evidence type="ECO:0000313" key="3">
    <source>
        <dbReference type="EnsemblFungi" id="MAPG_07829T0"/>
    </source>
</evidence>
<reference evidence="3" key="4">
    <citation type="journal article" date="2015" name="G3 (Bethesda)">
        <title>Genome sequences of three phytopathogenic species of the Magnaporthaceae family of fungi.</title>
        <authorList>
            <person name="Okagaki L.H."/>
            <person name="Nunes C.C."/>
            <person name="Sailsbery J."/>
            <person name="Clay B."/>
            <person name="Brown D."/>
            <person name="John T."/>
            <person name="Oh Y."/>
            <person name="Young N."/>
            <person name="Fitzgerald M."/>
            <person name="Haas B.J."/>
            <person name="Zeng Q."/>
            <person name="Young S."/>
            <person name="Adiconis X."/>
            <person name="Fan L."/>
            <person name="Levin J.Z."/>
            <person name="Mitchell T.K."/>
            <person name="Okubara P.A."/>
            <person name="Farman M.L."/>
            <person name="Kohn L.M."/>
            <person name="Birren B."/>
            <person name="Ma L.-J."/>
            <person name="Dean R.A."/>
        </authorList>
    </citation>
    <scope>NUCLEOTIDE SEQUENCE</scope>
    <source>
        <strain evidence="3">ATCC 64411 / 73-15</strain>
    </source>
</reference>
<proteinExistence type="predicted"/>
<feature type="region of interest" description="Disordered" evidence="1">
    <location>
        <begin position="1"/>
        <end position="152"/>
    </location>
</feature>
<dbReference type="EMBL" id="ADBL01001899">
    <property type="status" value="NOT_ANNOTATED_CDS"/>
    <property type="molecule type" value="Genomic_DNA"/>
</dbReference>
<reference evidence="2" key="3">
    <citation type="submission" date="2011-03" db="EMBL/GenBank/DDBJ databases">
        <title>Annotation of Magnaporthe poae ATCC 64411.</title>
        <authorList>
            <person name="Ma L.-J."/>
            <person name="Dead R."/>
            <person name="Young S.K."/>
            <person name="Zeng Q."/>
            <person name="Gargeya S."/>
            <person name="Fitzgerald M."/>
            <person name="Haas B."/>
            <person name="Abouelleil A."/>
            <person name="Alvarado L."/>
            <person name="Arachchi H.M."/>
            <person name="Berlin A."/>
            <person name="Brown A."/>
            <person name="Chapman S.B."/>
            <person name="Chen Z."/>
            <person name="Dunbar C."/>
            <person name="Freedman E."/>
            <person name="Gearin G."/>
            <person name="Gellesch M."/>
            <person name="Goldberg J."/>
            <person name="Griggs A."/>
            <person name="Gujja S."/>
            <person name="Heiman D."/>
            <person name="Howarth C."/>
            <person name="Larson L."/>
            <person name="Lui A."/>
            <person name="MacDonald P.J.P."/>
            <person name="Mehta T."/>
            <person name="Montmayeur A."/>
            <person name="Murphy C."/>
            <person name="Neiman D."/>
            <person name="Pearson M."/>
            <person name="Priest M."/>
            <person name="Roberts A."/>
            <person name="Saif S."/>
            <person name="Shea T."/>
            <person name="Shenoy N."/>
            <person name="Sisk P."/>
            <person name="Stolte C."/>
            <person name="Sykes S."/>
            <person name="Yandava C."/>
            <person name="Wortman J."/>
            <person name="Nusbaum C."/>
            <person name="Birren B."/>
        </authorList>
    </citation>
    <scope>NUCLEOTIDE SEQUENCE</scope>
    <source>
        <strain evidence="2">ATCC 64411</strain>
    </source>
</reference>
<organism evidence="3 4">
    <name type="scientific">Magnaporthiopsis poae (strain ATCC 64411 / 73-15)</name>
    <name type="common">Kentucky bluegrass fungus</name>
    <name type="synonym">Magnaporthe poae</name>
    <dbReference type="NCBI Taxonomy" id="644358"/>
    <lineage>
        <taxon>Eukaryota</taxon>
        <taxon>Fungi</taxon>
        <taxon>Dikarya</taxon>
        <taxon>Ascomycota</taxon>
        <taxon>Pezizomycotina</taxon>
        <taxon>Sordariomycetes</taxon>
        <taxon>Sordariomycetidae</taxon>
        <taxon>Magnaporthales</taxon>
        <taxon>Magnaporthaceae</taxon>
        <taxon>Magnaporthiopsis</taxon>
    </lineage>
</organism>
<feature type="compositionally biased region" description="Basic and acidic residues" evidence="1">
    <location>
        <begin position="81"/>
        <end position="97"/>
    </location>
</feature>
<accession>A0A0C4E5Q5</accession>
<feature type="compositionally biased region" description="Basic and acidic residues" evidence="1">
    <location>
        <begin position="131"/>
        <end position="152"/>
    </location>
</feature>
<protein>
    <submittedName>
        <fullName evidence="2 3">Uncharacterized protein</fullName>
    </submittedName>
</protein>
<reference evidence="2" key="2">
    <citation type="submission" date="2010-05" db="EMBL/GenBank/DDBJ databases">
        <title>The Genome Sequence of Magnaporthe poae strain ATCC 64411.</title>
        <authorList>
            <consortium name="The Broad Institute Genome Sequencing Platform"/>
            <consortium name="Broad Institute Genome Sequencing Center for Infectious Disease"/>
            <person name="Ma L.-J."/>
            <person name="Dead R."/>
            <person name="Young S."/>
            <person name="Zeng Q."/>
            <person name="Koehrsen M."/>
            <person name="Alvarado L."/>
            <person name="Berlin A."/>
            <person name="Chapman S.B."/>
            <person name="Chen Z."/>
            <person name="Freedman E."/>
            <person name="Gellesch M."/>
            <person name="Goldberg J."/>
            <person name="Griggs A."/>
            <person name="Gujja S."/>
            <person name="Heilman E.R."/>
            <person name="Heiman D."/>
            <person name="Hepburn T."/>
            <person name="Howarth C."/>
            <person name="Jen D."/>
            <person name="Larson L."/>
            <person name="Mehta T."/>
            <person name="Neiman D."/>
            <person name="Pearson M."/>
            <person name="Roberts A."/>
            <person name="Saif S."/>
            <person name="Shea T."/>
            <person name="Shenoy N."/>
            <person name="Sisk P."/>
            <person name="Stolte C."/>
            <person name="Sykes S."/>
            <person name="Walk T."/>
            <person name="White J."/>
            <person name="Yandava C."/>
            <person name="Haas B."/>
            <person name="Nusbaum C."/>
            <person name="Birren B."/>
        </authorList>
    </citation>
    <scope>NUCLEOTIDE SEQUENCE</scope>
    <source>
        <strain evidence="2">ATCC 64411</strain>
    </source>
</reference>
<gene>
    <name evidence="2" type="ORF">MAPG_07829</name>
</gene>
<name>A0A0C4E5Q5_MAGP6</name>
<dbReference type="Proteomes" id="UP000011715">
    <property type="component" value="Unassembled WGS sequence"/>
</dbReference>
<dbReference type="AlphaFoldDB" id="A0A0C4E5Q5"/>
<dbReference type="EMBL" id="GL876972">
    <property type="protein sequence ID" value="KLU88846.1"/>
    <property type="molecule type" value="Genomic_DNA"/>
</dbReference>
<evidence type="ECO:0000313" key="2">
    <source>
        <dbReference type="EMBL" id="KLU88846.1"/>
    </source>
</evidence>
<feature type="compositionally biased region" description="Basic and acidic residues" evidence="1">
    <location>
        <begin position="1"/>
        <end position="26"/>
    </location>
</feature>
<dbReference type="VEuPathDB" id="FungiDB:MAPG_07829"/>
<feature type="compositionally biased region" description="Basic and acidic residues" evidence="1">
    <location>
        <begin position="235"/>
        <end position="244"/>
    </location>
</feature>
<feature type="region of interest" description="Disordered" evidence="1">
    <location>
        <begin position="221"/>
        <end position="244"/>
    </location>
</feature>
<keyword evidence="4" id="KW-1185">Reference proteome</keyword>
<evidence type="ECO:0000256" key="1">
    <source>
        <dbReference type="SAM" id="MobiDB-lite"/>
    </source>
</evidence>